<evidence type="ECO:0000256" key="8">
    <source>
        <dbReference type="ARBA" id="ARBA00048173"/>
    </source>
</evidence>
<dbReference type="OrthoDB" id="5366084at2"/>
<dbReference type="EC" id="2.7.7.49" evidence="1"/>
<evidence type="ECO:0000256" key="4">
    <source>
        <dbReference type="ARBA" id="ARBA00022723"/>
    </source>
</evidence>
<dbReference type="Proteomes" id="UP000297065">
    <property type="component" value="Chromosome"/>
</dbReference>
<organism evidence="10 11">
    <name type="scientific">Desulfovibrio desulfuricans</name>
    <dbReference type="NCBI Taxonomy" id="876"/>
    <lineage>
        <taxon>Bacteria</taxon>
        <taxon>Pseudomonadati</taxon>
        <taxon>Thermodesulfobacteriota</taxon>
        <taxon>Desulfovibrionia</taxon>
        <taxon>Desulfovibrionales</taxon>
        <taxon>Desulfovibrionaceae</taxon>
        <taxon>Desulfovibrio</taxon>
    </lineage>
</organism>
<evidence type="ECO:0000256" key="2">
    <source>
        <dbReference type="ARBA" id="ARBA00022679"/>
    </source>
</evidence>
<dbReference type="AlphaFoldDB" id="A0A4P7UJX5"/>
<evidence type="ECO:0000256" key="1">
    <source>
        <dbReference type="ARBA" id="ARBA00012493"/>
    </source>
</evidence>
<keyword evidence="6 10" id="KW-0695">RNA-directed DNA polymerase</keyword>
<evidence type="ECO:0000256" key="6">
    <source>
        <dbReference type="ARBA" id="ARBA00022918"/>
    </source>
</evidence>
<dbReference type="PRINTS" id="PR00866">
    <property type="entry name" value="RNADNAPOLMS"/>
</dbReference>
<dbReference type="InterPro" id="IPR051083">
    <property type="entry name" value="GrpII_Intron_Splice-Mob/Def"/>
</dbReference>
<dbReference type="GO" id="GO:0003964">
    <property type="term" value="F:RNA-directed DNA polymerase activity"/>
    <property type="evidence" value="ECO:0007669"/>
    <property type="project" value="UniProtKB-KW"/>
</dbReference>
<dbReference type="PANTHER" id="PTHR34047">
    <property type="entry name" value="NUCLEAR INTRON MATURASE 1, MITOCHONDRIAL-RELATED"/>
    <property type="match status" value="1"/>
</dbReference>
<keyword evidence="4" id="KW-0479">Metal-binding</keyword>
<dbReference type="GO" id="GO:0003723">
    <property type="term" value="F:RNA binding"/>
    <property type="evidence" value="ECO:0007669"/>
    <property type="project" value="InterPro"/>
</dbReference>
<comment type="similarity">
    <text evidence="7">Belongs to the bacterial reverse transcriptase family.</text>
</comment>
<dbReference type="EMBL" id="CP036295">
    <property type="protein sequence ID" value="QCC86806.1"/>
    <property type="molecule type" value="Genomic_DNA"/>
</dbReference>
<evidence type="ECO:0000313" key="11">
    <source>
        <dbReference type="Proteomes" id="UP000297065"/>
    </source>
</evidence>
<reference evidence="10 11" key="1">
    <citation type="submission" date="2019-02" db="EMBL/GenBank/DDBJ databases">
        <title>Complete Genome Sequence of Desulfovibrio desulfuricans IC1, a Sulfonate Utilizing Anaerobe.</title>
        <authorList>
            <person name="Day L.A."/>
            <person name="De Leon K.B."/>
            <person name="Wall J.D."/>
        </authorList>
    </citation>
    <scope>NUCLEOTIDE SEQUENCE [LARGE SCALE GENOMIC DNA]</scope>
    <source>
        <strain evidence="10 11">IC1</strain>
    </source>
</reference>
<keyword evidence="3" id="KW-0548">Nucleotidyltransferase</keyword>
<evidence type="ECO:0000256" key="3">
    <source>
        <dbReference type="ARBA" id="ARBA00022695"/>
    </source>
</evidence>
<comment type="catalytic activity">
    <reaction evidence="8">
        <text>DNA(n) + a 2'-deoxyribonucleoside 5'-triphosphate = DNA(n+1) + diphosphate</text>
        <dbReference type="Rhea" id="RHEA:22508"/>
        <dbReference type="Rhea" id="RHEA-COMP:17339"/>
        <dbReference type="Rhea" id="RHEA-COMP:17340"/>
        <dbReference type="ChEBI" id="CHEBI:33019"/>
        <dbReference type="ChEBI" id="CHEBI:61560"/>
        <dbReference type="ChEBI" id="CHEBI:173112"/>
        <dbReference type="EC" id="2.7.7.49"/>
    </reaction>
</comment>
<name>A0A4P7UJX5_DESDE</name>
<keyword evidence="5" id="KW-0460">Magnesium</keyword>
<evidence type="ECO:0000256" key="7">
    <source>
        <dbReference type="ARBA" id="ARBA00034120"/>
    </source>
</evidence>
<dbReference type="GO" id="GO:0046872">
    <property type="term" value="F:metal ion binding"/>
    <property type="evidence" value="ECO:0007669"/>
    <property type="project" value="UniProtKB-KW"/>
</dbReference>
<dbReference type="CDD" id="cd03487">
    <property type="entry name" value="RT_Bac_retron_II"/>
    <property type="match status" value="1"/>
</dbReference>
<sequence length="295" mass="33677">MLCRLFYLILKDMLNIKTITHLCLRIKVKQEILIRVASNMDKYCSLREKETKPGKRRLIANAKSELKAIQHKILHNLLYRIPISPYAHGAVPKHSAKTNAAVHCGRQYKFCMDLKSCFPNVPSSRIRRLYEEILGCSPIVAQTLTNLTTFNYELAQGFPTSAALVNILCIPLDKNIYEYVYPKGLRYSRYIDDITISGSFISEKTRANLRQIVTRNAFFLNMKKETFNTGHSAGIVTGLNTDSVKPIVPRQYKKNLRAAEYNLQRQDKTTMAKDALKSLNLSILGKKQYIKAIEG</sequence>
<protein>
    <recommendedName>
        <fullName evidence="1">RNA-directed DNA polymerase</fullName>
        <ecNumber evidence="1">2.7.7.49</ecNumber>
    </recommendedName>
</protein>
<feature type="domain" description="Reverse transcriptase" evidence="9">
    <location>
        <begin position="51"/>
        <end position="224"/>
    </location>
</feature>
<evidence type="ECO:0000259" key="9">
    <source>
        <dbReference type="Pfam" id="PF00078"/>
    </source>
</evidence>
<gene>
    <name evidence="10" type="ORF">DDIC_13130</name>
</gene>
<dbReference type="PANTHER" id="PTHR34047:SF7">
    <property type="entry name" value="RNA-DIRECTED DNA POLYMERASE"/>
    <property type="match status" value="1"/>
</dbReference>
<keyword evidence="2" id="KW-0808">Transferase</keyword>
<proteinExistence type="inferred from homology"/>
<dbReference type="InterPro" id="IPR000477">
    <property type="entry name" value="RT_dom"/>
</dbReference>
<evidence type="ECO:0000313" key="10">
    <source>
        <dbReference type="EMBL" id="QCC86806.1"/>
    </source>
</evidence>
<accession>A0A4P7UJX5</accession>
<evidence type="ECO:0000256" key="5">
    <source>
        <dbReference type="ARBA" id="ARBA00022842"/>
    </source>
</evidence>
<dbReference type="Pfam" id="PF00078">
    <property type="entry name" value="RVT_1"/>
    <property type="match status" value="1"/>
</dbReference>
<dbReference type="InterPro" id="IPR000123">
    <property type="entry name" value="Reverse_transcriptase_msDNA"/>
</dbReference>